<dbReference type="EMBL" id="BPLR01009211">
    <property type="protein sequence ID" value="GIY30331.1"/>
    <property type="molecule type" value="Genomic_DNA"/>
</dbReference>
<reference evidence="2 3" key="1">
    <citation type="submission" date="2021-06" db="EMBL/GenBank/DDBJ databases">
        <title>Caerostris extrusa draft genome.</title>
        <authorList>
            <person name="Kono N."/>
            <person name="Arakawa K."/>
        </authorList>
    </citation>
    <scope>NUCLEOTIDE SEQUENCE [LARGE SCALE GENOMIC DNA]</scope>
</reference>
<accession>A0AAV4SAW7</accession>
<dbReference type="AlphaFoldDB" id="A0AAV4SAW7"/>
<evidence type="ECO:0000256" key="1">
    <source>
        <dbReference type="SAM" id="MobiDB-lite"/>
    </source>
</evidence>
<name>A0AAV4SAW7_CAEEX</name>
<evidence type="ECO:0000313" key="2">
    <source>
        <dbReference type="EMBL" id="GIY30331.1"/>
    </source>
</evidence>
<proteinExistence type="predicted"/>
<protein>
    <submittedName>
        <fullName evidence="2">Uncharacterized protein</fullName>
    </submittedName>
</protein>
<dbReference type="Proteomes" id="UP001054945">
    <property type="component" value="Unassembled WGS sequence"/>
</dbReference>
<gene>
    <name evidence="2" type="ORF">CEXT_712061</name>
</gene>
<feature type="compositionally biased region" description="Basic and acidic residues" evidence="1">
    <location>
        <begin position="23"/>
        <end position="43"/>
    </location>
</feature>
<comment type="caution">
    <text evidence="2">The sequence shown here is derived from an EMBL/GenBank/DDBJ whole genome shotgun (WGS) entry which is preliminary data.</text>
</comment>
<sequence>MIRNATAVARTCQGERIVGKKDRLNMGDWGKRDKDLSATEESHTSPAFQPQLPDEVAQQNPGHPLTGSVFQIPEAARCRVNYLPFQGIVSLG</sequence>
<feature type="region of interest" description="Disordered" evidence="1">
    <location>
        <begin position="23"/>
        <end position="67"/>
    </location>
</feature>
<evidence type="ECO:0000313" key="3">
    <source>
        <dbReference type="Proteomes" id="UP001054945"/>
    </source>
</evidence>
<keyword evidence="3" id="KW-1185">Reference proteome</keyword>
<organism evidence="2 3">
    <name type="scientific">Caerostris extrusa</name>
    <name type="common">Bark spider</name>
    <name type="synonym">Caerostris bankana</name>
    <dbReference type="NCBI Taxonomy" id="172846"/>
    <lineage>
        <taxon>Eukaryota</taxon>
        <taxon>Metazoa</taxon>
        <taxon>Ecdysozoa</taxon>
        <taxon>Arthropoda</taxon>
        <taxon>Chelicerata</taxon>
        <taxon>Arachnida</taxon>
        <taxon>Araneae</taxon>
        <taxon>Araneomorphae</taxon>
        <taxon>Entelegynae</taxon>
        <taxon>Araneoidea</taxon>
        <taxon>Araneidae</taxon>
        <taxon>Caerostris</taxon>
    </lineage>
</organism>